<feature type="region of interest" description="Disordered" evidence="10">
    <location>
        <begin position="276"/>
        <end position="311"/>
    </location>
</feature>
<keyword evidence="4" id="KW-0863">Zinc-finger</keyword>
<feature type="compositionally biased region" description="Polar residues" evidence="10">
    <location>
        <begin position="178"/>
        <end position="190"/>
    </location>
</feature>
<gene>
    <name evidence="12" type="ORF">PYX00_001526</name>
</gene>
<keyword evidence="3" id="KW-0677">Repeat</keyword>
<feature type="region of interest" description="Disordered" evidence="10">
    <location>
        <begin position="178"/>
        <end position="207"/>
    </location>
</feature>
<protein>
    <recommendedName>
        <fullName evidence="11">C2H2-type domain-containing protein</fullName>
    </recommendedName>
</protein>
<organism evidence="12">
    <name type="scientific">Menopon gallinae</name>
    <name type="common">poultry shaft louse</name>
    <dbReference type="NCBI Taxonomy" id="328185"/>
    <lineage>
        <taxon>Eukaryota</taxon>
        <taxon>Metazoa</taxon>
        <taxon>Ecdysozoa</taxon>
        <taxon>Arthropoda</taxon>
        <taxon>Hexapoda</taxon>
        <taxon>Insecta</taxon>
        <taxon>Pterygota</taxon>
        <taxon>Neoptera</taxon>
        <taxon>Paraneoptera</taxon>
        <taxon>Psocodea</taxon>
        <taxon>Troctomorpha</taxon>
        <taxon>Phthiraptera</taxon>
        <taxon>Amblycera</taxon>
        <taxon>Menoponidae</taxon>
        <taxon>Menopon</taxon>
    </lineage>
</organism>
<evidence type="ECO:0000256" key="1">
    <source>
        <dbReference type="ARBA" id="ARBA00004123"/>
    </source>
</evidence>
<dbReference type="PROSITE" id="PS00028">
    <property type="entry name" value="ZINC_FINGER_C2H2_1"/>
    <property type="match status" value="1"/>
</dbReference>
<name>A0AAW2IEF3_9NEOP</name>
<keyword evidence="7" id="KW-0238">DNA-binding</keyword>
<keyword evidence="8" id="KW-0804">Transcription</keyword>
<proteinExistence type="predicted"/>
<keyword evidence="2" id="KW-0479">Metal-binding</keyword>
<evidence type="ECO:0000256" key="6">
    <source>
        <dbReference type="ARBA" id="ARBA00023015"/>
    </source>
</evidence>
<evidence type="ECO:0000256" key="10">
    <source>
        <dbReference type="SAM" id="MobiDB-lite"/>
    </source>
</evidence>
<dbReference type="EMBL" id="JARGDH010000001">
    <property type="protein sequence ID" value="KAL0280147.1"/>
    <property type="molecule type" value="Genomic_DNA"/>
</dbReference>
<sequence>MVAQTRSVAKNATPTTAAAAAAAAAGQQKTFAAQVNNGNAASSAATIVSPSPADQLKIYSKSPSIDALLPSRTLTEIDSVSALVSGNPDILICGNCREMFTELQELLDHKKSYCKLRFTCKCNTINGVKPSGNRKDAAALLCVQCKDSFQSAWDLMVHVQAAHMINIYELGVPKCVNGTQHSSPSTSPNHKVSDRPSPPPVTGNGNEFSREIYCSSGNFTVKIKTFLRGKFPGIAILSRSRSSFISSRKSGNPVRIPVVSAAEPVSNAPAGGVLMPRAWSRRGGEGGGERPPPRSEKFIFPLRNPRSRDARKPEKVFYGHSLLVIYD</sequence>
<evidence type="ECO:0000256" key="4">
    <source>
        <dbReference type="ARBA" id="ARBA00022771"/>
    </source>
</evidence>
<evidence type="ECO:0000256" key="8">
    <source>
        <dbReference type="ARBA" id="ARBA00023163"/>
    </source>
</evidence>
<evidence type="ECO:0000256" key="5">
    <source>
        <dbReference type="ARBA" id="ARBA00022833"/>
    </source>
</evidence>
<evidence type="ECO:0000256" key="3">
    <source>
        <dbReference type="ARBA" id="ARBA00022737"/>
    </source>
</evidence>
<feature type="domain" description="C2H2-type" evidence="11">
    <location>
        <begin position="142"/>
        <end position="163"/>
    </location>
</feature>
<evidence type="ECO:0000313" key="12">
    <source>
        <dbReference type="EMBL" id="KAL0280147.1"/>
    </source>
</evidence>
<dbReference type="GO" id="GO:0006357">
    <property type="term" value="P:regulation of transcription by RNA polymerase II"/>
    <property type="evidence" value="ECO:0007669"/>
    <property type="project" value="TreeGrafter"/>
</dbReference>
<evidence type="ECO:0000256" key="2">
    <source>
        <dbReference type="ARBA" id="ARBA00022723"/>
    </source>
</evidence>
<evidence type="ECO:0000256" key="7">
    <source>
        <dbReference type="ARBA" id="ARBA00023125"/>
    </source>
</evidence>
<dbReference type="PANTHER" id="PTHR45993:SF6">
    <property type="entry name" value="C2H2-TYPE DOMAIN-CONTAINING PROTEIN"/>
    <property type="match status" value="1"/>
</dbReference>
<feature type="compositionally biased region" description="Basic and acidic residues" evidence="10">
    <location>
        <begin position="282"/>
        <end position="297"/>
    </location>
</feature>
<keyword evidence="5" id="KW-0862">Zinc</keyword>
<dbReference type="InterPro" id="IPR013087">
    <property type="entry name" value="Znf_C2H2_type"/>
</dbReference>
<dbReference type="InterPro" id="IPR051497">
    <property type="entry name" value="Dev/Hematopoietic_TF"/>
</dbReference>
<dbReference type="GO" id="GO:0005634">
    <property type="term" value="C:nucleus"/>
    <property type="evidence" value="ECO:0007669"/>
    <property type="project" value="UniProtKB-SubCell"/>
</dbReference>
<evidence type="ECO:0000259" key="11">
    <source>
        <dbReference type="PROSITE" id="PS00028"/>
    </source>
</evidence>
<keyword evidence="6" id="KW-0805">Transcription regulation</keyword>
<dbReference type="AlphaFoldDB" id="A0AAW2IEF3"/>
<dbReference type="PANTHER" id="PTHR45993">
    <property type="entry name" value="B-CELL LYMPHOMA/LEUKEMIA 11"/>
    <property type="match status" value="1"/>
</dbReference>
<dbReference type="GO" id="GO:0003700">
    <property type="term" value="F:DNA-binding transcription factor activity"/>
    <property type="evidence" value="ECO:0007669"/>
    <property type="project" value="TreeGrafter"/>
</dbReference>
<accession>A0AAW2IEF3</accession>
<reference evidence="12" key="1">
    <citation type="journal article" date="2024" name="Gigascience">
        <title>Chromosome-level genome of the poultry shaft louse Menopon gallinae provides insight into the host-switching and adaptive evolution of parasitic lice.</title>
        <authorList>
            <person name="Xu Y."/>
            <person name="Ma L."/>
            <person name="Liu S."/>
            <person name="Liang Y."/>
            <person name="Liu Q."/>
            <person name="He Z."/>
            <person name="Tian L."/>
            <person name="Duan Y."/>
            <person name="Cai W."/>
            <person name="Li H."/>
            <person name="Song F."/>
        </authorList>
    </citation>
    <scope>NUCLEOTIDE SEQUENCE</scope>
    <source>
        <strain evidence="12">Cailab_2023a</strain>
    </source>
</reference>
<comment type="subcellular location">
    <subcellularLocation>
        <location evidence="1">Nucleus</location>
    </subcellularLocation>
</comment>
<dbReference type="GO" id="GO:0000978">
    <property type="term" value="F:RNA polymerase II cis-regulatory region sequence-specific DNA binding"/>
    <property type="evidence" value="ECO:0007669"/>
    <property type="project" value="TreeGrafter"/>
</dbReference>
<comment type="caution">
    <text evidence="12">The sequence shown here is derived from an EMBL/GenBank/DDBJ whole genome shotgun (WGS) entry which is preliminary data.</text>
</comment>
<dbReference type="GO" id="GO:0008270">
    <property type="term" value="F:zinc ion binding"/>
    <property type="evidence" value="ECO:0007669"/>
    <property type="project" value="UniProtKB-KW"/>
</dbReference>
<evidence type="ECO:0000256" key="9">
    <source>
        <dbReference type="ARBA" id="ARBA00023242"/>
    </source>
</evidence>
<keyword evidence="9" id="KW-0539">Nucleus</keyword>